<keyword evidence="6 9" id="KW-1133">Transmembrane helix</keyword>
<keyword evidence="3" id="KW-1003">Cell membrane</keyword>
<evidence type="ECO:0000256" key="2">
    <source>
        <dbReference type="ARBA" id="ARBA00022448"/>
    </source>
</evidence>
<evidence type="ECO:0000256" key="8">
    <source>
        <dbReference type="ARBA" id="ARBA00038436"/>
    </source>
</evidence>
<dbReference type="Pfam" id="PF04290">
    <property type="entry name" value="DctQ"/>
    <property type="match status" value="1"/>
</dbReference>
<keyword evidence="2 9" id="KW-0813">Transport</keyword>
<protein>
    <recommendedName>
        <fullName evidence="9">TRAP transporter small permease protein</fullName>
    </recommendedName>
</protein>
<feature type="transmembrane region" description="Helical" evidence="9">
    <location>
        <begin position="30"/>
        <end position="48"/>
    </location>
</feature>
<name>A0A560AHJ7_AZOBR</name>
<proteinExistence type="inferred from homology"/>
<feature type="region of interest" description="Disordered" evidence="10">
    <location>
        <begin position="179"/>
        <end position="215"/>
    </location>
</feature>
<evidence type="ECO:0000256" key="5">
    <source>
        <dbReference type="ARBA" id="ARBA00022692"/>
    </source>
</evidence>
<accession>A0A560AHJ7</accession>
<feature type="transmembrane region" description="Helical" evidence="9">
    <location>
        <begin position="104"/>
        <end position="125"/>
    </location>
</feature>
<dbReference type="Proteomes" id="UP000316083">
    <property type="component" value="Unassembled WGS sequence"/>
</dbReference>
<comment type="subcellular location">
    <subcellularLocation>
        <location evidence="1 9">Cell inner membrane</location>
        <topology evidence="1 9">Multi-pass membrane protein</topology>
    </subcellularLocation>
</comment>
<evidence type="ECO:0000313" key="13">
    <source>
        <dbReference type="Proteomes" id="UP000316083"/>
    </source>
</evidence>
<dbReference type="InterPro" id="IPR055348">
    <property type="entry name" value="DctQ"/>
</dbReference>
<dbReference type="GO" id="GO:0005886">
    <property type="term" value="C:plasma membrane"/>
    <property type="evidence" value="ECO:0007669"/>
    <property type="project" value="UniProtKB-SubCell"/>
</dbReference>
<feature type="compositionally biased region" description="Basic and acidic residues" evidence="10">
    <location>
        <begin position="194"/>
        <end position="208"/>
    </location>
</feature>
<evidence type="ECO:0000256" key="9">
    <source>
        <dbReference type="RuleBase" id="RU369079"/>
    </source>
</evidence>
<sequence>MPSPNASPFMTALVGACRLVDAVTARLGKAISWLIVLAILVSAVNAVVRKMFDISSNSWLELQWVLFAAVFLLCSPWTLKEDEHIRIDIVNAQLGKRARDTIDLFGHLTFLLPFSFVMLVTSWPFALASYAIEEQSMNAGGLPQWPAKMLIPLGFTVLFIQGLSELAKRAAIMSGHLEDDNHRAGGHQAAAEAEAERLLAAERERTTHPDTLPSR</sequence>
<evidence type="ECO:0000256" key="3">
    <source>
        <dbReference type="ARBA" id="ARBA00022475"/>
    </source>
</evidence>
<evidence type="ECO:0000256" key="7">
    <source>
        <dbReference type="ARBA" id="ARBA00023136"/>
    </source>
</evidence>
<evidence type="ECO:0000256" key="10">
    <source>
        <dbReference type="SAM" id="MobiDB-lite"/>
    </source>
</evidence>
<comment type="caution">
    <text evidence="9">Lacks conserved residue(s) required for the propagation of feature annotation.</text>
</comment>
<comment type="caution">
    <text evidence="12">The sequence shown here is derived from an EMBL/GenBank/DDBJ whole genome shotgun (WGS) entry which is preliminary data.</text>
</comment>
<comment type="function">
    <text evidence="9">Part of the tripartite ATP-independent periplasmic (TRAP) transport system.</text>
</comment>
<feature type="domain" description="Tripartite ATP-independent periplasmic transporters DctQ component" evidence="11">
    <location>
        <begin position="39"/>
        <end position="169"/>
    </location>
</feature>
<evidence type="ECO:0000313" key="12">
    <source>
        <dbReference type="EMBL" id="TWA59831.1"/>
    </source>
</evidence>
<keyword evidence="7 9" id="KW-0472">Membrane</keyword>
<dbReference type="EMBL" id="VITF01000022">
    <property type="protein sequence ID" value="TWA59831.1"/>
    <property type="molecule type" value="Genomic_DNA"/>
</dbReference>
<evidence type="ECO:0000256" key="6">
    <source>
        <dbReference type="ARBA" id="ARBA00022989"/>
    </source>
</evidence>
<dbReference type="GO" id="GO:0022857">
    <property type="term" value="F:transmembrane transporter activity"/>
    <property type="evidence" value="ECO:0007669"/>
    <property type="project" value="UniProtKB-UniRule"/>
</dbReference>
<feature type="transmembrane region" description="Helical" evidence="9">
    <location>
        <begin position="145"/>
        <end position="163"/>
    </location>
</feature>
<reference evidence="12 13" key="1">
    <citation type="submission" date="2019-06" db="EMBL/GenBank/DDBJ databases">
        <title>Genomic Encyclopedia of Type Strains, Phase IV (KMG-V): Genome sequencing to study the core and pangenomes of soil and plant-associated prokaryotes.</title>
        <authorList>
            <person name="Whitman W."/>
        </authorList>
    </citation>
    <scope>NUCLEOTIDE SEQUENCE [LARGE SCALE GENOMIC DNA]</scope>
    <source>
        <strain evidence="12 13">BR 11796</strain>
    </source>
</reference>
<keyword evidence="4 9" id="KW-0997">Cell inner membrane</keyword>
<comment type="similarity">
    <text evidence="8 9">Belongs to the TRAP transporter small permease family.</text>
</comment>
<gene>
    <name evidence="12" type="ORF">FBZ82_12273</name>
</gene>
<dbReference type="InterPro" id="IPR007387">
    <property type="entry name" value="TRAP_DctQ"/>
</dbReference>
<organism evidence="12 13">
    <name type="scientific">Azospirillum brasilense</name>
    <dbReference type="NCBI Taxonomy" id="192"/>
    <lineage>
        <taxon>Bacteria</taxon>
        <taxon>Pseudomonadati</taxon>
        <taxon>Pseudomonadota</taxon>
        <taxon>Alphaproteobacteria</taxon>
        <taxon>Rhodospirillales</taxon>
        <taxon>Azospirillaceae</taxon>
        <taxon>Azospirillum</taxon>
    </lineage>
</organism>
<dbReference type="PANTHER" id="PTHR35011">
    <property type="entry name" value="2,3-DIKETO-L-GULONATE TRAP TRANSPORTER SMALL PERMEASE PROTEIN YIAM"/>
    <property type="match status" value="1"/>
</dbReference>
<keyword evidence="5 9" id="KW-0812">Transmembrane</keyword>
<dbReference type="PANTHER" id="PTHR35011:SF4">
    <property type="entry name" value="SLL1102 PROTEIN"/>
    <property type="match status" value="1"/>
</dbReference>
<evidence type="ECO:0000256" key="4">
    <source>
        <dbReference type="ARBA" id="ARBA00022519"/>
    </source>
</evidence>
<comment type="subunit">
    <text evidence="9">The complex comprises the extracytoplasmic solute receptor protein and the two transmembrane proteins.</text>
</comment>
<evidence type="ECO:0000256" key="1">
    <source>
        <dbReference type="ARBA" id="ARBA00004429"/>
    </source>
</evidence>
<evidence type="ECO:0000259" key="11">
    <source>
        <dbReference type="Pfam" id="PF04290"/>
    </source>
</evidence>
<dbReference type="AlphaFoldDB" id="A0A560AHJ7"/>